<dbReference type="InterPro" id="IPR033464">
    <property type="entry name" value="CSN8_PSD8_EIF3K"/>
</dbReference>
<sequence>MGEAETPEVFQLIAAGRFAELRAKCEELELSPPEPTPDAEANHVEQEGLRCAVHLLAYLLEGQLDAARFLWKRTAAPLQQHVQAQAAHRVLSARWRRQYAESFAQLSAGPWDARLQPLVTEVVRRSREELLDKIAIAYKVVSLSHLASVLGLDAVSAKAACETRGWALDTDGHVAPTASKSGEDLIKMGEAQLDRLSQYMAHLEQTGCKI</sequence>
<dbReference type="EMBL" id="CAMXCT030001624">
    <property type="protein sequence ID" value="CAL4779041.1"/>
    <property type="molecule type" value="Genomic_DNA"/>
</dbReference>
<evidence type="ECO:0000256" key="2">
    <source>
        <dbReference type="ARBA" id="ARBA00004496"/>
    </source>
</evidence>
<dbReference type="Proteomes" id="UP001152797">
    <property type="component" value="Unassembled WGS sequence"/>
</dbReference>
<reference evidence="8" key="2">
    <citation type="submission" date="2024-04" db="EMBL/GenBank/DDBJ databases">
        <authorList>
            <person name="Chen Y."/>
            <person name="Shah S."/>
            <person name="Dougan E. K."/>
            <person name="Thang M."/>
            <person name="Chan C."/>
        </authorList>
    </citation>
    <scope>NUCLEOTIDE SEQUENCE [LARGE SCALE GENOMIC DNA]</scope>
</reference>
<feature type="domain" description="CSN8/PSMD8/EIF3K" evidence="6">
    <location>
        <begin position="53"/>
        <end position="180"/>
    </location>
</feature>
<dbReference type="AlphaFoldDB" id="A0A9P1FW21"/>
<dbReference type="Pfam" id="PF10075">
    <property type="entry name" value="CSN8_PSD8_EIF3K"/>
    <property type="match status" value="1"/>
</dbReference>
<comment type="caution">
    <text evidence="7">The sequence shown here is derived from an EMBL/GenBank/DDBJ whole genome shotgun (WGS) entry which is preliminary data.</text>
</comment>
<evidence type="ECO:0000256" key="3">
    <source>
        <dbReference type="ARBA" id="ARBA00022490"/>
    </source>
</evidence>
<dbReference type="GO" id="GO:0010387">
    <property type="term" value="P:COP9 signalosome assembly"/>
    <property type="evidence" value="ECO:0007669"/>
    <property type="project" value="InterPro"/>
</dbReference>
<evidence type="ECO:0000313" key="8">
    <source>
        <dbReference type="EMBL" id="CAL1145104.1"/>
    </source>
</evidence>
<evidence type="ECO:0000313" key="7">
    <source>
        <dbReference type="EMBL" id="CAI3991729.1"/>
    </source>
</evidence>
<keyword evidence="5" id="KW-0539">Nucleus</keyword>
<dbReference type="GO" id="GO:0000338">
    <property type="term" value="P:protein deneddylation"/>
    <property type="evidence" value="ECO:0007669"/>
    <property type="project" value="InterPro"/>
</dbReference>
<dbReference type="InterPro" id="IPR033205">
    <property type="entry name" value="COP9_CSN8"/>
</dbReference>
<dbReference type="PANTHER" id="PTHR13339:SF0">
    <property type="entry name" value="COP9 SIGNALOSOME COMPLEX SUBUNIT 8"/>
    <property type="match status" value="1"/>
</dbReference>
<keyword evidence="10" id="KW-1185">Reference proteome</keyword>
<evidence type="ECO:0000256" key="4">
    <source>
        <dbReference type="ARBA" id="ARBA00022790"/>
    </source>
</evidence>
<dbReference type="PANTHER" id="PTHR13339">
    <property type="entry name" value="COP9 SIGNALOSOME COMPLEX SUBUNIT 8"/>
    <property type="match status" value="1"/>
</dbReference>
<keyword evidence="3" id="KW-0963">Cytoplasm</keyword>
<evidence type="ECO:0000313" key="10">
    <source>
        <dbReference type="Proteomes" id="UP001152797"/>
    </source>
</evidence>
<reference evidence="7" key="1">
    <citation type="submission" date="2022-10" db="EMBL/GenBank/DDBJ databases">
        <authorList>
            <person name="Chen Y."/>
            <person name="Dougan E. K."/>
            <person name="Chan C."/>
            <person name="Rhodes N."/>
            <person name="Thang M."/>
        </authorList>
    </citation>
    <scope>NUCLEOTIDE SEQUENCE</scope>
</reference>
<accession>A0A9P1FW21</accession>
<dbReference type="OrthoDB" id="5351233at2759"/>
<gene>
    <name evidence="7" type="ORF">C1SCF055_LOCUS18612</name>
</gene>
<dbReference type="GO" id="GO:0005737">
    <property type="term" value="C:cytoplasm"/>
    <property type="evidence" value="ECO:0007669"/>
    <property type="project" value="UniProtKB-SubCell"/>
</dbReference>
<dbReference type="GO" id="GO:0008180">
    <property type="term" value="C:COP9 signalosome"/>
    <property type="evidence" value="ECO:0007669"/>
    <property type="project" value="UniProtKB-KW"/>
</dbReference>
<name>A0A9P1FW21_9DINO</name>
<organism evidence="7">
    <name type="scientific">Cladocopium goreaui</name>
    <dbReference type="NCBI Taxonomy" id="2562237"/>
    <lineage>
        <taxon>Eukaryota</taxon>
        <taxon>Sar</taxon>
        <taxon>Alveolata</taxon>
        <taxon>Dinophyceae</taxon>
        <taxon>Suessiales</taxon>
        <taxon>Symbiodiniaceae</taxon>
        <taxon>Cladocopium</taxon>
    </lineage>
</organism>
<evidence type="ECO:0000256" key="1">
    <source>
        <dbReference type="ARBA" id="ARBA00004123"/>
    </source>
</evidence>
<comment type="subcellular location">
    <subcellularLocation>
        <location evidence="2">Cytoplasm</location>
    </subcellularLocation>
    <subcellularLocation>
        <location evidence="1">Nucleus</location>
    </subcellularLocation>
</comment>
<keyword evidence="4" id="KW-0736">Signalosome</keyword>
<proteinExistence type="predicted"/>
<dbReference type="Gene3D" id="1.25.40.990">
    <property type="match status" value="1"/>
</dbReference>
<evidence type="ECO:0000259" key="6">
    <source>
        <dbReference type="Pfam" id="PF10075"/>
    </source>
</evidence>
<dbReference type="EMBL" id="CAMXCT020001624">
    <property type="protein sequence ID" value="CAL1145104.1"/>
    <property type="molecule type" value="Genomic_DNA"/>
</dbReference>
<dbReference type="EMBL" id="CAMXCT010001624">
    <property type="protein sequence ID" value="CAI3991729.1"/>
    <property type="molecule type" value="Genomic_DNA"/>
</dbReference>
<evidence type="ECO:0000313" key="9">
    <source>
        <dbReference type="EMBL" id="CAL4779041.1"/>
    </source>
</evidence>
<protein>
    <submittedName>
        <fullName evidence="9">COP9 signalosome complex subunit 8</fullName>
    </submittedName>
</protein>
<evidence type="ECO:0000256" key="5">
    <source>
        <dbReference type="ARBA" id="ARBA00023242"/>
    </source>
</evidence>